<keyword evidence="4" id="KW-0472">Membrane</keyword>
<accession>E1ZL12</accession>
<proteinExistence type="predicted"/>
<keyword evidence="4" id="KW-1133">Transmembrane helix</keyword>
<keyword evidence="2" id="KW-0175">Coiled coil</keyword>
<organism evidence="6">
    <name type="scientific">Chlorella variabilis</name>
    <name type="common">Green alga</name>
    <dbReference type="NCBI Taxonomy" id="554065"/>
    <lineage>
        <taxon>Eukaryota</taxon>
        <taxon>Viridiplantae</taxon>
        <taxon>Chlorophyta</taxon>
        <taxon>core chlorophytes</taxon>
        <taxon>Trebouxiophyceae</taxon>
        <taxon>Chlorellales</taxon>
        <taxon>Chlorellaceae</taxon>
        <taxon>Chlorella clade</taxon>
        <taxon>Chlorella</taxon>
    </lineage>
</organism>
<dbReference type="Proteomes" id="UP000008141">
    <property type="component" value="Unassembled WGS sequence"/>
</dbReference>
<dbReference type="EMBL" id="GL433851">
    <property type="protein sequence ID" value="EFN53578.1"/>
    <property type="molecule type" value="Genomic_DNA"/>
</dbReference>
<feature type="compositionally biased region" description="Acidic residues" evidence="3">
    <location>
        <begin position="531"/>
        <end position="552"/>
    </location>
</feature>
<dbReference type="OMA" id="CPARSHE"/>
<keyword evidence="6" id="KW-1185">Reference proteome</keyword>
<gene>
    <name evidence="5" type="ORF">CHLNCDRAFT_136765</name>
</gene>
<dbReference type="eggNOG" id="ENOG502R2YI">
    <property type="taxonomic scope" value="Eukaryota"/>
</dbReference>
<dbReference type="AlphaFoldDB" id="E1ZL12"/>
<reference evidence="5 6" key="1">
    <citation type="journal article" date="2010" name="Plant Cell">
        <title>The Chlorella variabilis NC64A genome reveals adaptation to photosymbiosis, coevolution with viruses, and cryptic sex.</title>
        <authorList>
            <person name="Blanc G."/>
            <person name="Duncan G."/>
            <person name="Agarkova I."/>
            <person name="Borodovsky M."/>
            <person name="Gurnon J."/>
            <person name="Kuo A."/>
            <person name="Lindquist E."/>
            <person name="Lucas S."/>
            <person name="Pangilinan J."/>
            <person name="Polle J."/>
            <person name="Salamov A."/>
            <person name="Terry A."/>
            <person name="Yamada T."/>
            <person name="Dunigan D.D."/>
            <person name="Grigoriev I.V."/>
            <person name="Claverie J.M."/>
            <person name="Van Etten J.L."/>
        </authorList>
    </citation>
    <scope>NUCLEOTIDE SEQUENCE [LARGE SCALE GENOMIC DNA]</scope>
    <source>
        <strain evidence="5 6">NC64A</strain>
    </source>
</reference>
<dbReference type="OrthoDB" id="539213at2759"/>
<feature type="repeat" description="ANK" evidence="1">
    <location>
        <begin position="234"/>
        <end position="266"/>
    </location>
</feature>
<name>E1ZL12_CHLVA</name>
<dbReference type="InterPro" id="IPR002110">
    <property type="entry name" value="Ankyrin_rpt"/>
</dbReference>
<dbReference type="RefSeq" id="XP_005845680.1">
    <property type="nucleotide sequence ID" value="XM_005845618.1"/>
</dbReference>
<dbReference type="Gene3D" id="3.30.1370.50">
    <property type="entry name" value="R3H-like domain"/>
    <property type="match status" value="1"/>
</dbReference>
<dbReference type="SUPFAM" id="SSF48403">
    <property type="entry name" value="Ankyrin repeat"/>
    <property type="match status" value="1"/>
</dbReference>
<dbReference type="GO" id="GO:0003676">
    <property type="term" value="F:nucleic acid binding"/>
    <property type="evidence" value="ECO:0007669"/>
    <property type="project" value="InterPro"/>
</dbReference>
<dbReference type="Pfam" id="PF00023">
    <property type="entry name" value="Ank"/>
    <property type="match status" value="1"/>
</dbReference>
<evidence type="ECO:0000256" key="1">
    <source>
        <dbReference type="PROSITE-ProRule" id="PRU00023"/>
    </source>
</evidence>
<evidence type="ECO:0000256" key="4">
    <source>
        <dbReference type="SAM" id="Phobius"/>
    </source>
</evidence>
<evidence type="ECO:0000313" key="5">
    <source>
        <dbReference type="EMBL" id="EFN53578.1"/>
    </source>
</evidence>
<protein>
    <submittedName>
        <fullName evidence="5">Uncharacterized protein</fullName>
    </submittedName>
</protein>
<feature type="coiled-coil region" evidence="2">
    <location>
        <begin position="355"/>
        <end position="390"/>
    </location>
</feature>
<dbReference type="InterPro" id="IPR036867">
    <property type="entry name" value="R3H_dom_sf"/>
</dbReference>
<dbReference type="InParanoid" id="E1ZL12"/>
<keyword evidence="1" id="KW-0040">ANK repeat</keyword>
<dbReference type="PROSITE" id="PS50297">
    <property type="entry name" value="ANK_REP_REGION"/>
    <property type="match status" value="1"/>
</dbReference>
<dbReference type="SMART" id="SM00248">
    <property type="entry name" value="ANK"/>
    <property type="match status" value="1"/>
</dbReference>
<sequence>MGEALLVELRATPGFYKALKGRECPARSHEGASGATPLGTSQLEMGDWKDLGALLGWFRDGVAADPEAELAFSPKLTKALRASVHGTATAVGLGGLGTSSRGLGEERRVVVMAKTRADRALPVLDEKQDHQAFWTYRWAQQAGLQASRARRRGREAAWGLLPATGVVSRDEVTEMVVKGALTPQLQAIWDTQAARQKAVQQLCTAVAAGDLAAAEAALTAQPGLLADKMFDVESGVAPLHVAAREGQVAALELLLSRGADIEMLDGHGWTALQVSRKFEQSDAEGALLRAGAHDPVCGTERDNAAADVSSNADDYVDLQYQAGGTVFEAVAEEEAGDGEGAAAASDSARAQAEAVALAAQAAAEAEAAAAEAAEEEAAEAAAAEAAAEVAAEVAINAFNVALAAAEAAEAAAEEAEGLGGSEAAERAAAFRHECDAAVAAVAAAAVAAGESQYIDDVLTPAGSRGAIELTSSPPVELASVASVCGSDLAQRHSLDSSDLGAAATSPLSTGGSVPSFVASLPSGSAAAAAAEQEEQAEKEQEEEQKEEEEEEDKLAAAGAQAVGAAGEAVAASGSAATATGQLAGAGAAGATPPEGQPASEAVAAAVADLQAKAAVAAEQAVTAAKGAAAAAGKAASAARAELEAKLPEWSVWVQEHPGSVMAGAGVTAAAIAALLLMGRRR</sequence>
<feature type="transmembrane region" description="Helical" evidence="4">
    <location>
        <begin position="660"/>
        <end position="678"/>
    </location>
</feature>
<dbReference type="PROSITE" id="PS50088">
    <property type="entry name" value="ANK_REPEAT"/>
    <property type="match status" value="1"/>
</dbReference>
<feature type="region of interest" description="Disordered" evidence="3">
    <location>
        <begin position="495"/>
        <end position="560"/>
    </location>
</feature>
<dbReference type="Gene3D" id="1.25.40.20">
    <property type="entry name" value="Ankyrin repeat-containing domain"/>
    <property type="match status" value="1"/>
</dbReference>
<dbReference type="KEGG" id="cvr:CHLNCDRAFT_136765"/>
<dbReference type="InterPro" id="IPR036770">
    <property type="entry name" value="Ankyrin_rpt-contain_sf"/>
</dbReference>
<dbReference type="GeneID" id="17353012"/>
<evidence type="ECO:0000256" key="2">
    <source>
        <dbReference type="SAM" id="Coils"/>
    </source>
</evidence>
<evidence type="ECO:0000256" key="3">
    <source>
        <dbReference type="SAM" id="MobiDB-lite"/>
    </source>
</evidence>
<evidence type="ECO:0000313" key="6">
    <source>
        <dbReference type="Proteomes" id="UP000008141"/>
    </source>
</evidence>
<keyword evidence="4" id="KW-0812">Transmembrane</keyword>